<dbReference type="OrthoDB" id="8479417at2"/>
<name>A0A2M9CG20_9MICO</name>
<sequence length="133" mass="14909">MAEPHPEVVDPAHPLVDRVRRICLAYPEAVEVAAWGRPTFRAGKKIFITVSSAMDRPLTIVFKPDPDDVAALDQDDRFFVPPYFGPAGWRAIDLDRPDLDWAEIAELVDASYRQVALRRQLKALDSSGRSPLV</sequence>
<keyword evidence="1" id="KW-0238">DNA-binding</keyword>
<keyword evidence="2" id="KW-1185">Reference proteome</keyword>
<dbReference type="RefSeq" id="WP_100363209.1">
    <property type="nucleotide sequence ID" value="NZ_PGFF01000001.1"/>
</dbReference>
<dbReference type="InterPro" id="IPR058532">
    <property type="entry name" value="YjbR/MT2646/Rv2570-like"/>
</dbReference>
<comment type="caution">
    <text evidence="1">The sequence shown here is derived from an EMBL/GenBank/DDBJ whole genome shotgun (WGS) entry which is preliminary data.</text>
</comment>
<evidence type="ECO:0000313" key="1">
    <source>
        <dbReference type="EMBL" id="PJJ70827.1"/>
    </source>
</evidence>
<proteinExistence type="predicted"/>
<evidence type="ECO:0000313" key="2">
    <source>
        <dbReference type="Proteomes" id="UP000228758"/>
    </source>
</evidence>
<organism evidence="1 2">
    <name type="scientific">Diaminobutyricimonas aerilata</name>
    <dbReference type="NCBI Taxonomy" id="1162967"/>
    <lineage>
        <taxon>Bacteria</taxon>
        <taxon>Bacillati</taxon>
        <taxon>Actinomycetota</taxon>
        <taxon>Actinomycetes</taxon>
        <taxon>Micrococcales</taxon>
        <taxon>Microbacteriaceae</taxon>
        <taxon>Diaminobutyricimonas</taxon>
    </lineage>
</organism>
<dbReference type="InterPro" id="IPR038056">
    <property type="entry name" value="YjbR-like_sf"/>
</dbReference>
<dbReference type="Proteomes" id="UP000228758">
    <property type="component" value="Unassembled WGS sequence"/>
</dbReference>
<dbReference type="Pfam" id="PF04237">
    <property type="entry name" value="YjbR"/>
    <property type="match status" value="1"/>
</dbReference>
<accession>A0A2M9CG20</accession>
<gene>
    <name evidence="1" type="ORF">CLV46_0355</name>
</gene>
<dbReference type="SUPFAM" id="SSF142906">
    <property type="entry name" value="YjbR-like"/>
    <property type="match status" value="1"/>
</dbReference>
<dbReference type="EMBL" id="PGFF01000001">
    <property type="protein sequence ID" value="PJJ70827.1"/>
    <property type="molecule type" value="Genomic_DNA"/>
</dbReference>
<dbReference type="GO" id="GO:0003677">
    <property type="term" value="F:DNA binding"/>
    <property type="evidence" value="ECO:0007669"/>
    <property type="project" value="UniProtKB-KW"/>
</dbReference>
<dbReference type="AlphaFoldDB" id="A0A2M9CG20"/>
<reference evidence="1 2" key="1">
    <citation type="submission" date="2017-11" db="EMBL/GenBank/DDBJ databases">
        <title>Genomic Encyclopedia of Archaeal and Bacterial Type Strains, Phase II (KMG-II): From Individual Species to Whole Genera.</title>
        <authorList>
            <person name="Goeker M."/>
        </authorList>
    </citation>
    <scope>NUCLEOTIDE SEQUENCE [LARGE SCALE GENOMIC DNA]</scope>
    <source>
        <strain evidence="1 2">DSM 27393</strain>
    </source>
</reference>
<dbReference type="Gene3D" id="3.90.1150.30">
    <property type="match status" value="1"/>
</dbReference>
<protein>
    <submittedName>
        <fullName evidence="1">Putative DNA-binding protein (MmcQ/YjbR family)</fullName>
    </submittedName>
</protein>